<name>W4EZ20_9BACL</name>
<evidence type="ECO:0000313" key="3">
    <source>
        <dbReference type="Proteomes" id="UP000019062"/>
    </source>
</evidence>
<dbReference type="Proteomes" id="UP000019062">
    <property type="component" value="Unassembled WGS sequence"/>
</dbReference>
<accession>W4EZ20</accession>
<keyword evidence="3" id="KW-1185">Reference proteome</keyword>
<proteinExistence type="predicted"/>
<gene>
    <name evidence="2" type="ORF">C176_11489</name>
</gene>
<sequence>MFYYDPYGNKVAINTFLNPVQLTRFVGFMVDIQMNNGQLYCNVRLDSVSEWGNELTNPNFGGVQITRFVNGIPQQLPLHSRDIQTITQAGQLCQNTRPPFPPQPPNPPRPPRPPRPPWCRFAPPGFPGC</sequence>
<comment type="caution">
    <text evidence="2">The sequence shown here is derived from an EMBL/GenBank/DDBJ whole genome shotgun (WGS) entry which is preliminary data.</text>
</comment>
<dbReference type="RefSeq" id="WP_038184808.1">
    <property type="nucleotide sequence ID" value="NZ_ASQA01000018.1"/>
</dbReference>
<feature type="compositionally biased region" description="Pro residues" evidence="1">
    <location>
        <begin position="98"/>
        <end position="117"/>
    </location>
</feature>
<dbReference type="EMBL" id="ASQA01000018">
    <property type="protein sequence ID" value="ETT85317.1"/>
    <property type="molecule type" value="Genomic_DNA"/>
</dbReference>
<organism evidence="2 3">
    <name type="scientific">Viridibacillus arenosi FSL R5-213</name>
    <dbReference type="NCBI Taxonomy" id="1227360"/>
    <lineage>
        <taxon>Bacteria</taxon>
        <taxon>Bacillati</taxon>
        <taxon>Bacillota</taxon>
        <taxon>Bacilli</taxon>
        <taxon>Bacillales</taxon>
        <taxon>Caryophanaceae</taxon>
        <taxon>Viridibacillus</taxon>
    </lineage>
</organism>
<reference evidence="2 3" key="1">
    <citation type="journal article" date="2014" name="BMC Genomics">
        <title>Genomic comparison of sporeforming bacilli isolated from milk.</title>
        <authorList>
            <person name="Moreno Switt A.I."/>
            <person name="Andrus A.D."/>
            <person name="Ranieri M.L."/>
            <person name="Orsi R.H."/>
            <person name="Ivy R."/>
            <person name="den Bakker H.C."/>
            <person name="Martin N.H."/>
            <person name="Wiedmann M."/>
            <person name="Boor K.J."/>
        </authorList>
    </citation>
    <scope>NUCLEOTIDE SEQUENCE [LARGE SCALE GENOMIC DNA]</scope>
    <source>
        <strain evidence="2 3">FSL R5-213</strain>
    </source>
</reference>
<evidence type="ECO:0000256" key="1">
    <source>
        <dbReference type="SAM" id="MobiDB-lite"/>
    </source>
</evidence>
<feature type="region of interest" description="Disordered" evidence="1">
    <location>
        <begin position="93"/>
        <end position="129"/>
    </location>
</feature>
<protein>
    <submittedName>
        <fullName evidence="2">Uncharacterized protein</fullName>
    </submittedName>
</protein>
<evidence type="ECO:0000313" key="2">
    <source>
        <dbReference type="EMBL" id="ETT85317.1"/>
    </source>
</evidence>
<dbReference type="AlphaFoldDB" id="W4EZ20"/>